<evidence type="ECO:0000313" key="11">
    <source>
        <dbReference type="EMBL" id="HJG31407.1"/>
    </source>
</evidence>
<feature type="transmembrane region" description="Helical" evidence="9">
    <location>
        <begin position="381"/>
        <end position="407"/>
    </location>
</feature>
<sequence length="428" mass="45692">MAVFDRIQAVMDKTIAPIASKVADSKILDALMGGMMSTLPMTLGVAVIAILINFPIPGFSEWIESSGLKVAGNQILSVTMNMMAIYVAFFVGLRWGKACGLTGYNGGILTGAVFLCFVPLQSFEDIPMASFINTSYLGSNGIFVAILLGLIVPKVAALLMSRLELKLPDMVPPMVSNSLSPIFTAIVLFTLVWFARLGLSMTPWGNLFDMINTLIGTPVTMVGSSPLAYIIVCSLQSIFWFFGVHPNVMLNFYAPVIMALTAANTEALIAGQAMPYGAWAIVALGTAIGGQGNALGISVSLLFTKSERFKAIRGIALVPLLFNISEPLMFGLPVVLNPTYFIPFIFNIPVCAVIVQALYALGLGAAYNPTIQLPWVLPQPVIAFMQGGVGCLVISAVVLAVSILMYLPFTLMADRQALKEEAALKAAE</sequence>
<name>A0A921LRU3_9ACTN</name>
<dbReference type="InterPro" id="IPR051088">
    <property type="entry name" value="PTS_Sugar-EIIC/EIIB"/>
</dbReference>
<feature type="transmembrane region" description="Helical" evidence="9">
    <location>
        <begin position="140"/>
        <end position="159"/>
    </location>
</feature>
<feature type="transmembrane region" description="Helical" evidence="9">
    <location>
        <begin position="340"/>
        <end position="361"/>
    </location>
</feature>
<keyword evidence="7 8" id="KW-0472">Membrane</keyword>
<evidence type="ECO:0000256" key="3">
    <source>
        <dbReference type="ARBA" id="ARBA00022475"/>
    </source>
</evidence>
<comment type="subcellular location">
    <subcellularLocation>
        <location evidence="1">Cell membrane</location>
        <topology evidence="1">Multi-pass membrane protein</topology>
    </subcellularLocation>
</comment>
<evidence type="ECO:0000256" key="4">
    <source>
        <dbReference type="ARBA" id="ARBA00022597"/>
    </source>
</evidence>
<evidence type="ECO:0000256" key="9">
    <source>
        <dbReference type="SAM" id="Phobius"/>
    </source>
</evidence>
<dbReference type="AlphaFoldDB" id="A0A921LRU3"/>
<evidence type="ECO:0000256" key="7">
    <source>
        <dbReference type="ARBA" id="ARBA00023136"/>
    </source>
</evidence>
<dbReference type="GO" id="GO:0008982">
    <property type="term" value="F:protein-N(PI)-phosphohistidine-sugar phosphotransferase activity"/>
    <property type="evidence" value="ECO:0007669"/>
    <property type="project" value="UniProtKB-UniRule"/>
</dbReference>
<feature type="transmembrane region" description="Helical" evidence="9">
    <location>
        <begin position="250"/>
        <end position="270"/>
    </location>
</feature>
<dbReference type="GO" id="GO:0009401">
    <property type="term" value="P:phosphoenolpyruvate-dependent sugar phosphotransferase system"/>
    <property type="evidence" value="ECO:0007669"/>
    <property type="project" value="InterPro"/>
</dbReference>
<dbReference type="InterPro" id="IPR004796">
    <property type="entry name" value="PTS_IIC_cello"/>
</dbReference>
<dbReference type="GO" id="GO:0005886">
    <property type="term" value="C:plasma membrane"/>
    <property type="evidence" value="ECO:0007669"/>
    <property type="project" value="UniProtKB-SubCell"/>
</dbReference>
<accession>A0A921LRU3</accession>
<evidence type="ECO:0000256" key="5">
    <source>
        <dbReference type="ARBA" id="ARBA00022692"/>
    </source>
</evidence>
<gene>
    <name evidence="11" type="ORF">K8U80_08450</name>
</gene>
<reference evidence="11" key="1">
    <citation type="journal article" date="2021" name="PeerJ">
        <title>Extensive microbial diversity within the chicken gut microbiome revealed by metagenomics and culture.</title>
        <authorList>
            <person name="Gilroy R."/>
            <person name="Ravi A."/>
            <person name="Getino M."/>
            <person name="Pursley I."/>
            <person name="Horton D.L."/>
            <person name="Alikhan N.F."/>
            <person name="Baker D."/>
            <person name="Gharbi K."/>
            <person name="Hall N."/>
            <person name="Watson M."/>
            <person name="Adriaenssens E.M."/>
            <person name="Foster-Nyarko E."/>
            <person name="Jarju S."/>
            <person name="Secka A."/>
            <person name="Antonio M."/>
            <person name="Oren A."/>
            <person name="Chaudhuri R.R."/>
            <person name="La Ragione R."/>
            <person name="Hildebrand F."/>
            <person name="Pallen M.J."/>
        </authorList>
    </citation>
    <scope>NUCLEOTIDE SEQUENCE</scope>
    <source>
        <strain evidence="11">ChiGjej2B2-7701</strain>
    </source>
</reference>
<dbReference type="PANTHER" id="PTHR33989:SF4">
    <property type="entry name" value="PTS SYSTEM N,N'-DIACETYLCHITOBIOSE-SPECIFIC EIIC COMPONENT"/>
    <property type="match status" value="1"/>
</dbReference>
<feature type="domain" description="PTS EIIC type-3" evidence="10">
    <location>
        <begin position="11"/>
        <end position="409"/>
    </location>
</feature>
<dbReference type="PROSITE" id="PS51105">
    <property type="entry name" value="PTS_EIIC_TYPE_3"/>
    <property type="match status" value="1"/>
</dbReference>
<keyword evidence="2 8" id="KW-0813">Transport</keyword>
<dbReference type="Pfam" id="PF02378">
    <property type="entry name" value="PTS_EIIC"/>
    <property type="match status" value="1"/>
</dbReference>
<feature type="transmembrane region" description="Helical" evidence="9">
    <location>
        <begin position="30"/>
        <end position="54"/>
    </location>
</feature>
<comment type="caution">
    <text evidence="11">The sequence shown here is derived from an EMBL/GenBank/DDBJ whole genome shotgun (WGS) entry which is preliminary data.</text>
</comment>
<evidence type="ECO:0000256" key="6">
    <source>
        <dbReference type="ARBA" id="ARBA00022989"/>
    </source>
</evidence>
<feature type="transmembrane region" description="Helical" evidence="9">
    <location>
        <begin position="74"/>
        <end position="95"/>
    </location>
</feature>
<keyword evidence="3 8" id="KW-1003">Cell membrane</keyword>
<dbReference type="PIRSF" id="PIRSF006351">
    <property type="entry name" value="PTS_EIIC-Cellobiose"/>
    <property type="match status" value="1"/>
</dbReference>
<evidence type="ECO:0000259" key="10">
    <source>
        <dbReference type="PROSITE" id="PS51105"/>
    </source>
</evidence>
<keyword evidence="6 9" id="KW-1133">Transmembrane helix</keyword>
<reference evidence="11" key="2">
    <citation type="submission" date="2021-09" db="EMBL/GenBank/DDBJ databases">
        <authorList>
            <person name="Gilroy R."/>
        </authorList>
    </citation>
    <scope>NUCLEOTIDE SEQUENCE</scope>
    <source>
        <strain evidence="11">ChiGjej2B2-7701</strain>
    </source>
</reference>
<feature type="transmembrane region" description="Helical" evidence="9">
    <location>
        <begin position="179"/>
        <end position="199"/>
    </location>
</feature>
<evidence type="ECO:0000256" key="1">
    <source>
        <dbReference type="ARBA" id="ARBA00004651"/>
    </source>
</evidence>
<evidence type="ECO:0000256" key="8">
    <source>
        <dbReference type="PIRNR" id="PIRNR006351"/>
    </source>
</evidence>
<dbReference type="InterPro" id="IPR003352">
    <property type="entry name" value="PTS_EIIC"/>
</dbReference>
<dbReference type="Proteomes" id="UP000746751">
    <property type="component" value="Unassembled WGS sequence"/>
</dbReference>
<dbReference type="PANTHER" id="PTHR33989">
    <property type="match status" value="1"/>
</dbReference>
<organism evidence="11 12">
    <name type="scientific">Collinsella ihumii</name>
    <dbReference type="NCBI Taxonomy" id="1720204"/>
    <lineage>
        <taxon>Bacteria</taxon>
        <taxon>Bacillati</taxon>
        <taxon>Actinomycetota</taxon>
        <taxon>Coriobacteriia</taxon>
        <taxon>Coriobacteriales</taxon>
        <taxon>Coriobacteriaceae</taxon>
        <taxon>Collinsella</taxon>
    </lineage>
</organism>
<protein>
    <recommendedName>
        <fullName evidence="8">Permease IIC component</fullName>
    </recommendedName>
</protein>
<keyword evidence="4 8" id="KW-0762">Sugar transport</keyword>
<dbReference type="InterPro" id="IPR004501">
    <property type="entry name" value="PTS_EIIC_3"/>
</dbReference>
<dbReference type="EMBL" id="DYVF01000050">
    <property type="protein sequence ID" value="HJG31407.1"/>
    <property type="molecule type" value="Genomic_DNA"/>
</dbReference>
<comment type="function">
    <text evidence="8">The phosphoenolpyruvate-dependent sugar phosphotransferase system (PTS), a major carbohydrate active -transport system, catalyzes the phosphorylation of incoming sugar substrates concomitant with their translocation across the cell membrane.</text>
</comment>
<evidence type="ECO:0000256" key="2">
    <source>
        <dbReference type="ARBA" id="ARBA00022448"/>
    </source>
</evidence>
<evidence type="ECO:0000313" key="12">
    <source>
        <dbReference type="Proteomes" id="UP000746751"/>
    </source>
</evidence>
<feature type="transmembrane region" description="Helical" evidence="9">
    <location>
        <begin position="276"/>
        <end position="303"/>
    </location>
</feature>
<keyword evidence="5 9" id="KW-0812">Transmembrane</keyword>
<dbReference type="GO" id="GO:1902815">
    <property type="term" value="P:N,N'-diacetylchitobiose import"/>
    <property type="evidence" value="ECO:0007669"/>
    <property type="project" value="TreeGrafter"/>
</dbReference>
<feature type="transmembrane region" description="Helical" evidence="9">
    <location>
        <begin position="102"/>
        <end position="120"/>
    </location>
</feature>
<feature type="transmembrane region" description="Helical" evidence="9">
    <location>
        <begin position="219"/>
        <end position="243"/>
    </location>
</feature>
<proteinExistence type="predicted"/>